<evidence type="ECO:0000313" key="2">
    <source>
        <dbReference type="Proteomes" id="UP001244136"/>
    </source>
</evidence>
<sequence length="100" mass="11456">MELFDRNGILIARPDFLWEGVRLVGEVDGRWKYDELLRHGETSADVIMREKRREEAIRQAGYWIVRWDWKAIVDGTVASLVRQAILHQAAALGIAAPLPC</sequence>
<protein>
    <recommendedName>
        <fullName evidence="3">DUF559 domain-containing protein</fullName>
    </recommendedName>
</protein>
<name>A0ABY8PWP8_9ACTN</name>
<accession>A0ABY8PWP8</accession>
<dbReference type="EMBL" id="CP123967">
    <property type="protein sequence ID" value="WGT46915.1"/>
    <property type="molecule type" value="Genomic_DNA"/>
</dbReference>
<evidence type="ECO:0008006" key="3">
    <source>
        <dbReference type="Google" id="ProtNLM"/>
    </source>
</evidence>
<dbReference type="RefSeq" id="WP_281144664.1">
    <property type="nucleotide sequence ID" value="NZ_CP123967.1"/>
</dbReference>
<gene>
    <name evidence="1" type="ORF">QH948_12365</name>
</gene>
<organism evidence="1 2">
    <name type="scientific">Tessaracoccus lacteus</name>
    <dbReference type="NCBI Taxonomy" id="3041766"/>
    <lineage>
        <taxon>Bacteria</taxon>
        <taxon>Bacillati</taxon>
        <taxon>Actinomycetota</taxon>
        <taxon>Actinomycetes</taxon>
        <taxon>Propionibacteriales</taxon>
        <taxon>Propionibacteriaceae</taxon>
        <taxon>Tessaracoccus</taxon>
    </lineage>
</organism>
<keyword evidence="2" id="KW-1185">Reference proteome</keyword>
<proteinExistence type="predicted"/>
<dbReference type="Proteomes" id="UP001244136">
    <property type="component" value="Chromosome"/>
</dbReference>
<reference evidence="1 2" key="1">
    <citation type="journal article" date="2008" name="Int. J. Syst. Evol. Microbiol.">
        <title>Tessaracoccus flavescens sp. nov., isolated from marine sediment.</title>
        <authorList>
            <person name="Lee D.W."/>
            <person name="Lee S.D."/>
        </authorList>
    </citation>
    <scope>NUCLEOTIDE SEQUENCE [LARGE SCALE GENOMIC DNA]</scope>
    <source>
        <strain evidence="1 2">T21</strain>
    </source>
</reference>
<evidence type="ECO:0000313" key="1">
    <source>
        <dbReference type="EMBL" id="WGT46915.1"/>
    </source>
</evidence>